<evidence type="ECO:0000313" key="2">
    <source>
        <dbReference type="Proteomes" id="UP000536262"/>
    </source>
</evidence>
<comment type="caution">
    <text evidence="1">The sequence shown here is derived from an EMBL/GenBank/DDBJ whole genome shotgun (WGS) entry which is preliminary data.</text>
</comment>
<gene>
    <name evidence="1" type="ORF">GGR00_002077</name>
</gene>
<accession>A0A7X0F722</accession>
<dbReference type="AlphaFoldDB" id="A0A7X0F722"/>
<dbReference type="RefSeq" id="WP_184699376.1">
    <property type="nucleotide sequence ID" value="NZ_BAABEG010000001.1"/>
</dbReference>
<sequence>MEIQLTIARAAVIFHTVLLTASPGDRFDALEDPWLRAGVLAQRLTPGAVSRARLNAAAHSACQSGLREVSRKSVVRSECVQDAPNSLEKPKRVLS</sequence>
<organism evidence="1 2">
    <name type="scientific">Aminobacter aganoensis</name>
    <dbReference type="NCBI Taxonomy" id="83264"/>
    <lineage>
        <taxon>Bacteria</taxon>
        <taxon>Pseudomonadati</taxon>
        <taxon>Pseudomonadota</taxon>
        <taxon>Alphaproteobacteria</taxon>
        <taxon>Hyphomicrobiales</taxon>
        <taxon>Phyllobacteriaceae</taxon>
        <taxon>Aminobacter</taxon>
    </lineage>
</organism>
<name>A0A7X0F722_9HYPH</name>
<evidence type="ECO:0000313" key="1">
    <source>
        <dbReference type="EMBL" id="MBB6354303.1"/>
    </source>
</evidence>
<proteinExistence type="predicted"/>
<keyword evidence="2" id="KW-1185">Reference proteome</keyword>
<protein>
    <submittedName>
        <fullName evidence="1">Uncharacterized protein</fullName>
    </submittedName>
</protein>
<dbReference type="EMBL" id="JACHOU010000003">
    <property type="protein sequence ID" value="MBB6354303.1"/>
    <property type="molecule type" value="Genomic_DNA"/>
</dbReference>
<dbReference type="Proteomes" id="UP000536262">
    <property type="component" value="Unassembled WGS sequence"/>
</dbReference>
<reference evidence="1 2" key="1">
    <citation type="submission" date="2020-08" db="EMBL/GenBank/DDBJ databases">
        <title>Genomic Encyclopedia of Type Strains, Phase IV (KMG-IV): sequencing the most valuable type-strain genomes for metagenomic binning, comparative biology and taxonomic classification.</title>
        <authorList>
            <person name="Goeker M."/>
        </authorList>
    </citation>
    <scope>NUCLEOTIDE SEQUENCE [LARGE SCALE GENOMIC DNA]</scope>
    <source>
        <strain evidence="1 2">DSM 7051</strain>
    </source>
</reference>